<dbReference type="AlphaFoldDB" id="E4RQM0"/>
<dbReference type="EMBL" id="CP002305">
    <property type="protein sequence ID" value="ADQ16586.1"/>
    <property type="molecule type" value="Genomic_DNA"/>
</dbReference>
<dbReference type="CDD" id="cd07247">
    <property type="entry name" value="SgaA_N_like"/>
    <property type="match status" value="1"/>
</dbReference>
<dbReference type="Pfam" id="PF00903">
    <property type="entry name" value="Glyoxalase"/>
    <property type="match status" value="1"/>
</dbReference>
<name>E4RQM0_LEAB4</name>
<dbReference type="InterPro" id="IPR052164">
    <property type="entry name" value="Anthracycline_SecMetBiosynth"/>
</dbReference>
<dbReference type="Gene3D" id="3.10.180.10">
    <property type="entry name" value="2,3-Dihydroxybiphenyl 1,2-Dioxygenase, domain 1"/>
    <property type="match status" value="1"/>
</dbReference>
<accession>E4RQM0</accession>
<dbReference type="GO" id="GO:0016829">
    <property type="term" value="F:lyase activity"/>
    <property type="evidence" value="ECO:0007669"/>
    <property type="project" value="UniProtKB-KW"/>
</dbReference>
<dbReference type="PROSITE" id="PS51819">
    <property type="entry name" value="VOC"/>
    <property type="match status" value="1"/>
</dbReference>
<dbReference type="KEGG" id="lby:Lbys_0838"/>
<protein>
    <submittedName>
        <fullName evidence="2">Lactoylglutathione lyase-like protein</fullName>
    </submittedName>
</protein>
<dbReference type="PANTHER" id="PTHR33993">
    <property type="entry name" value="GLYOXALASE-RELATED"/>
    <property type="match status" value="1"/>
</dbReference>
<organism evidence="2 3">
    <name type="scientific">Leadbetterella byssophila (strain DSM 17132 / JCM 16389 / KACC 11308 / NBRC 106382 / 4M15)</name>
    <dbReference type="NCBI Taxonomy" id="649349"/>
    <lineage>
        <taxon>Bacteria</taxon>
        <taxon>Pseudomonadati</taxon>
        <taxon>Bacteroidota</taxon>
        <taxon>Cytophagia</taxon>
        <taxon>Cytophagales</taxon>
        <taxon>Leadbetterellaceae</taxon>
        <taxon>Leadbetterella</taxon>
    </lineage>
</organism>
<reference key="1">
    <citation type="submission" date="2010-11" db="EMBL/GenBank/DDBJ databases">
        <title>The complete genome of Leadbetterella byssophila DSM 17132.</title>
        <authorList>
            <consortium name="US DOE Joint Genome Institute (JGI-PGF)"/>
            <person name="Lucas S."/>
            <person name="Copeland A."/>
            <person name="Lapidus A."/>
            <person name="Glavina del Rio T."/>
            <person name="Dalin E."/>
            <person name="Tice H."/>
            <person name="Bruce D."/>
            <person name="Goodwin L."/>
            <person name="Pitluck S."/>
            <person name="Kyrpides N."/>
            <person name="Mavromatis K."/>
            <person name="Ivanova N."/>
            <person name="Teshima H."/>
            <person name="Brettin T."/>
            <person name="Detter J.C."/>
            <person name="Han C."/>
            <person name="Tapia R."/>
            <person name="Land M."/>
            <person name="Hauser L."/>
            <person name="Markowitz V."/>
            <person name="Cheng J.-F."/>
            <person name="Hugenholtz P."/>
            <person name="Woyke T."/>
            <person name="Wu D."/>
            <person name="Tindall B."/>
            <person name="Pomrenke H.G."/>
            <person name="Brambilla E."/>
            <person name="Klenk H.-P."/>
            <person name="Eisen J.A."/>
        </authorList>
    </citation>
    <scope>NUCLEOTIDE SEQUENCE [LARGE SCALE GENOMIC DNA]</scope>
    <source>
        <strain>DSM 17132</strain>
    </source>
</reference>
<dbReference type="InterPro" id="IPR029068">
    <property type="entry name" value="Glyas_Bleomycin-R_OHBP_Dase"/>
</dbReference>
<proteinExistence type="predicted"/>
<keyword evidence="3" id="KW-1185">Reference proteome</keyword>
<dbReference type="HOGENOM" id="CLU_127592_0_1_10"/>
<feature type="domain" description="VOC" evidence="1">
    <location>
        <begin position="3"/>
        <end position="122"/>
    </location>
</feature>
<dbReference type="OrthoDB" id="9804235at2"/>
<dbReference type="RefSeq" id="WP_013407637.1">
    <property type="nucleotide sequence ID" value="NC_014655.1"/>
</dbReference>
<dbReference type="eggNOG" id="COG3324">
    <property type="taxonomic scope" value="Bacteria"/>
</dbReference>
<evidence type="ECO:0000259" key="1">
    <source>
        <dbReference type="PROSITE" id="PS51819"/>
    </source>
</evidence>
<dbReference type="PANTHER" id="PTHR33993:SF2">
    <property type="entry name" value="VOC DOMAIN-CONTAINING PROTEIN"/>
    <property type="match status" value="1"/>
</dbReference>
<dbReference type="STRING" id="649349.Lbys_0838"/>
<evidence type="ECO:0000313" key="3">
    <source>
        <dbReference type="Proteomes" id="UP000007435"/>
    </source>
</evidence>
<reference evidence="2 3" key="2">
    <citation type="journal article" date="2011" name="Stand. Genomic Sci.">
        <title>Complete genome sequence of Leadbetterella byssophila type strain (4M15).</title>
        <authorList>
            <person name="Abt B."/>
            <person name="Teshima H."/>
            <person name="Lucas S."/>
            <person name="Lapidus A."/>
            <person name="Del Rio T.G."/>
            <person name="Nolan M."/>
            <person name="Tice H."/>
            <person name="Cheng J.F."/>
            <person name="Pitluck S."/>
            <person name="Liolios K."/>
            <person name="Pagani I."/>
            <person name="Ivanova N."/>
            <person name="Mavromatis K."/>
            <person name="Pati A."/>
            <person name="Tapia R."/>
            <person name="Han C."/>
            <person name="Goodwin L."/>
            <person name="Chen A."/>
            <person name="Palaniappan K."/>
            <person name="Land M."/>
            <person name="Hauser L."/>
            <person name="Chang Y.J."/>
            <person name="Jeffries C.D."/>
            <person name="Rohde M."/>
            <person name="Goker M."/>
            <person name="Tindall B.J."/>
            <person name="Detter J.C."/>
            <person name="Woyke T."/>
            <person name="Bristow J."/>
            <person name="Eisen J.A."/>
            <person name="Markowitz V."/>
            <person name="Hugenholtz P."/>
            <person name="Klenk H.P."/>
            <person name="Kyrpides N.C."/>
        </authorList>
    </citation>
    <scope>NUCLEOTIDE SEQUENCE [LARGE SCALE GENOMIC DNA]</scope>
    <source>
        <strain evidence="3">DSM 17132 / JCM 16389 / KACC 11308 / NBRC 106382 / 4M15</strain>
    </source>
</reference>
<keyword evidence="2" id="KW-0456">Lyase</keyword>
<dbReference type="SUPFAM" id="SSF54593">
    <property type="entry name" value="Glyoxalase/Bleomycin resistance protein/Dihydroxybiphenyl dioxygenase"/>
    <property type="match status" value="1"/>
</dbReference>
<dbReference type="Proteomes" id="UP000007435">
    <property type="component" value="Chromosome"/>
</dbReference>
<dbReference type="InterPro" id="IPR037523">
    <property type="entry name" value="VOC_core"/>
</dbReference>
<sequence>MSPLSWIEIYVEDMDRARSFYESVFSVELNEIPMEGIDSEIQMYVFGSFDNHPGIALVKNPHLQPGSGGTIVYFSSKDCSIEESKVLAAGGKIIQEKSGIEDFGYYSLLMDSEGNPIGVHSMF</sequence>
<dbReference type="InterPro" id="IPR004360">
    <property type="entry name" value="Glyas_Fos-R_dOase_dom"/>
</dbReference>
<gene>
    <name evidence="2" type="ordered locus">Lbys_0838</name>
</gene>
<evidence type="ECO:0000313" key="2">
    <source>
        <dbReference type="EMBL" id="ADQ16586.1"/>
    </source>
</evidence>